<evidence type="ECO:0000313" key="2">
    <source>
        <dbReference type="EMBL" id="KAF9691451.1"/>
    </source>
</evidence>
<evidence type="ECO:0008006" key="4">
    <source>
        <dbReference type="Google" id="ProtNLM"/>
    </source>
</evidence>
<proteinExistence type="predicted"/>
<dbReference type="PANTHER" id="PTHR35870">
    <property type="entry name" value="PROTEIN, PUTATIVE (AFU_ORTHOLOGUE AFUA_5G03330)-RELATED"/>
    <property type="match status" value="1"/>
</dbReference>
<name>A0A8H7IWS0_9PLEO</name>
<dbReference type="PANTHER" id="PTHR35870:SF1">
    <property type="entry name" value="PROTEIN, PUTATIVE (AFU_ORTHOLOGUE AFUA_5G03330)-RELATED"/>
    <property type="match status" value="1"/>
</dbReference>
<reference evidence="2" key="2">
    <citation type="submission" date="2020-09" db="EMBL/GenBank/DDBJ databases">
        <title>Reference genome assembly for Australian Ascochyta lentis isolate Al4.</title>
        <authorList>
            <person name="Lee R.C."/>
            <person name="Farfan-Caceres L.M."/>
            <person name="Debler J.W."/>
            <person name="Williams A.H."/>
            <person name="Henares B.M."/>
        </authorList>
    </citation>
    <scope>NUCLEOTIDE SEQUENCE</scope>
    <source>
        <strain evidence="2">Al4</strain>
    </source>
</reference>
<dbReference type="OrthoDB" id="10004862at2759"/>
<keyword evidence="1" id="KW-0560">Oxidoreductase</keyword>
<dbReference type="InterPro" id="IPR025337">
    <property type="entry name" value="Questin_oxidase-like"/>
</dbReference>
<evidence type="ECO:0000256" key="1">
    <source>
        <dbReference type="ARBA" id="ARBA00023002"/>
    </source>
</evidence>
<accession>A0A8H7IWS0</accession>
<dbReference type="GO" id="GO:0016491">
    <property type="term" value="F:oxidoreductase activity"/>
    <property type="evidence" value="ECO:0007669"/>
    <property type="project" value="UniProtKB-KW"/>
</dbReference>
<keyword evidence="3" id="KW-1185">Reference proteome</keyword>
<dbReference type="Proteomes" id="UP000651452">
    <property type="component" value="Unassembled WGS sequence"/>
</dbReference>
<dbReference type="Pfam" id="PF14027">
    <property type="entry name" value="Questin_oxidase"/>
    <property type="match status" value="1"/>
</dbReference>
<reference evidence="2" key="1">
    <citation type="submission" date="2018-12" db="EMBL/GenBank/DDBJ databases">
        <authorList>
            <person name="Syme R.A."/>
            <person name="Farfan-Caceres L."/>
            <person name="Lichtenzveig J."/>
        </authorList>
    </citation>
    <scope>NUCLEOTIDE SEQUENCE</scope>
    <source>
        <strain evidence="2">Al4</strain>
    </source>
</reference>
<sequence length="443" mass="50868">MASGLRVHLEASQQPQYYVEGLKAESAKITSELLQVNHEKHHIFFNKSGFHNHIAHHLLTLFALNATPKEIQQGYDINVDYQRPPEPLKESVVDDMHNPERFKTYLGKEQYYHDFLVFFQKEIDTKTWQGVLNEYVFAGDERADDMLSRMYAGFLHPIIHTGFGVEFQQPAIIAEGLAQACVHDKWMKSLFLGVEQAAEQNRGKGDSKTIVQLLEEVKKDDDLSNAAHWEDGNKIRDGVMKRSLERMVRVASQYTIREDDDLEEKTAEMINAAVYFTAAAQRPPHQVKFDFYYMHCVTSSIFFSNFLSSANSFLTPATKRRLLEWKVWNDIVMYASRHSPALLLSEITDYKPTQDSDWDQIILRVNKLEDDGHASKVIRALANGQKSCQPFEDKPGFIVKGDAWRKIGHMAIDSVEAGEPHWTRSCGFDQAWKDVPLRDEAKL</sequence>
<dbReference type="AlphaFoldDB" id="A0A8H7IWS0"/>
<evidence type="ECO:0000313" key="3">
    <source>
        <dbReference type="Proteomes" id="UP000651452"/>
    </source>
</evidence>
<gene>
    <name evidence="2" type="ORF">EKO04_010710</name>
</gene>
<protein>
    <recommendedName>
        <fullName evidence="4">HypA</fullName>
    </recommendedName>
</protein>
<organism evidence="2 3">
    <name type="scientific">Ascochyta lentis</name>
    <dbReference type="NCBI Taxonomy" id="205686"/>
    <lineage>
        <taxon>Eukaryota</taxon>
        <taxon>Fungi</taxon>
        <taxon>Dikarya</taxon>
        <taxon>Ascomycota</taxon>
        <taxon>Pezizomycotina</taxon>
        <taxon>Dothideomycetes</taxon>
        <taxon>Pleosporomycetidae</taxon>
        <taxon>Pleosporales</taxon>
        <taxon>Pleosporineae</taxon>
        <taxon>Didymellaceae</taxon>
        <taxon>Ascochyta</taxon>
    </lineage>
</organism>
<dbReference type="EMBL" id="RZGK01000021">
    <property type="protein sequence ID" value="KAF9691451.1"/>
    <property type="molecule type" value="Genomic_DNA"/>
</dbReference>
<comment type="caution">
    <text evidence="2">The sequence shown here is derived from an EMBL/GenBank/DDBJ whole genome shotgun (WGS) entry which is preliminary data.</text>
</comment>